<keyword evidence="1" id="KW-0472">Membrane</keyword>
<dbReference type="KEGG" id="app:CAP2UW1_0684"/>
<dbReference type="InterPro" id="IPR009937">
    <property type="entry name" value="Phage_holin_3_6"/>
</dbReference>
<evidence type="ECO:0000313" key="2">
    <source>
        <dbReference type="EMBL" id="ACV34030.1"/>
    </source>
</evidence>
<dbReference type="AlphaFoldDB" id="C7RMK3"/>
<name>C7RMK3_ACCRE</name>
<keyword evidence="1" id="KW-1133">Transmembrane helix</keyword>
<feature type="transmembrane region" description="Helical" evidence="1">
    <location>
        <begin position="80"/>
        <end position="99"/>
    </location>
</feature>
<protein>
    <recommendedName>
        <fullName evidence="3">Transmembrane protein</fullName>
    </recommendedName>
</protein>
<dbReference type="STRING" id="522306.CAP2UW1_0684"/>
<accession>C7RMK3</accession>
<proteinExistence type="predicted"/>
<dbReference type="eggNOG" id="COG5393">
    <property type="taxonomic scope" value="Bacteria"/>
</dbReference>
<reference evidence="2" key="1">
    <citation type="submission" date="2009-08" db="EMBL/GenBank/DDBJ databases">
        <authorList>
            <consortium name="US DOE Joint Genome Institute"/>
            <person name="Lucas S."/>
            <person name="Copeland A."/>
            <person name="Lapidus A."/>
            <person name="Glavina del Rio T."/>
            <person name="Dalin E."/>
            <person name="Tice H."/>
            <person name="Bruce D."/>
            <person name="Barry K."/>
            <person name="Pitluck S."/>
            <person name="Lowry S."/>
            <person name="Larimer F."/>
            <person name="Land M."/>
            <person name="Hauser L."/>
            <person name="Kyrpides N."/>
            <person name="Ivanova N."/>
            <person name="McMahon K.D."/>
            <person name="Hugenholtz P."/>
        </authorList>
    </citation>
    <scope>NUCLEOTIDE SEQUENCE</scope>
    <source>
        <strain evidence="2">UW-1</strain>
    </source>
</reference>
<reference evidence="2" key="2">
    <citation type="submission" date="2009-09" db="EMBL/GenBank/DDBJ databases">
        <title>Complete sequence of chromosome of Candidatus Accumulibacter phosphatis clade IIA str. UW-1.</title>
        <authorList>
            <consortium name="US DOE Joint Genome Institute"/>
            <person name="Martin H.G."/>
            <person name="Ivanova N."/>
            <person name="Kunin V."/>
            <person name="Warnecke F."/>
            <person name="Barry K."/>
            <person name="He S."/>
            <person name="Salamov A."/>
            <person name="Szeto E."/>
            <person name="Dalin E."/>
            <person name="Pangilinan J.L."/>
            <person name="Lapidus A."/>
            <person name="Lowry S."/>
            <person name="Kyrpides N.C."/>
            <person name="McMahon K.D."/>
            <person name="Hugenholtz P."/>
        </authorList>
    </citation>
    <scope>NUCLEOTIDE SEQUENCE [LARGE SCALE GENOMIC DNA]</scope>
    <source>
        <strain evidence="2">UW-1</strain>
    </source>
</reference>
<organism evidence="2">
    <name type="scientific">Accumulibacter regalis</name>
    <dbReference type="NCBI Taxonomy" id="522306"/>
    <lineage>
        <taxon>Bacteria</taxon>
        <taxon>Pseudomonadati</taxon>
        <taxon>Pseudomonadota</taxon>
        <taxon>Betaproteobacteria</taxon>
        <taxon>Candidatus Accumulibacter</taxon>
    </lineage>
</organism>
<dbReference type="EMBL" id="CP001715">
    <property type="protein sequence ID" value="ACV34030.1"/>
    <property type="molecule type" value="Genomic_DNA"/>
</dbReference>
<feature type="transmembrane region" description="Helical" evidence="1">
    <location>
        <begin position="47"/>
        <end position="74"/>
    </location>
</feature>
<dbReference type="HOGENOM" id="CLU_136851_2_1_4"/>
<sequence precursor="true">MSAASGSSSGLFAAARNSAATLLTAGRTRLELLGNEIKEEKLRAVHLLLVSQLLAFCLALGTILGVALLVVSFWEQRAAVLGGFCVLFFAVAGVAYVGLQRAVRRPDRMFSASMAEFGADLSQLKAAARNESRTD</sequence>
<gene>
    <name evidence="2" type="ordered locus">CAP2UW1_0684</name>
</gene>
<keyword evidence="1" id="KW-0812">Transmembrane</keyword>
<dbReference type="OrthoDB" id="8906836at2"/>
<evidence type="ECO:0008006" key="3">
    <source>
        <dbReference type="Google" id="ProtNLM"/>
    </source>
</evidence>
<evidence type="ECO:0000256" key="1">
    <source>
        <dbReference type="SAM" id="Phobius"/>
    </source>
</evidence>
<dbReference type="Pfam" id="PF07332">
    <property type="entry name" value="Phage_holin_3_6"/>
    <property type="match status" value="1"/>
</dbReference>